<protein>
    <recommendedName>
        <fullName evidence="7 23">Serine/threonine-protein kinase Tel1</fullName>
        <ecNumber evidence="6 23">2.7.11.1</ecNumber>
    </recommendedName>
</protein>
<dbReference type="Pfam" id="PF00454">
    <property type="entry name" value="PI3_PI4_kinase"/>
    <property type="match status" value="1"/>
</dbReference>
<dbReference type="Pfam" id="PF26557">
    <property type="entry name" value="Cullin_AB"/>
    <property type="match status" value="1"/>
</dbReference>
<dbReference type="PROSITE" id="PS51189">
    <property type="entry name" value="FAT"/>
    <property type="match status" value="1"/>
</dbReference>
<dbReference type="Gene3D" id="3.30.1010.10">
    <property type="entry name" value="Phosphatidylinositol 3-kinase Catalytic Subunit, Chain A, domain 4"/>
    <property type="match status" value="1"/>
</dbReference>
<evidence type="ECO:0000256" key="14">
    <source>
        <dbReference type="ARBA" id="ARBA00022840"/>
    </source>
</evidence>
<evidence type="ECO:0000256" key="8">
    <source>
        <dbReference type="ARBA" id="ARBA00022454"/>
    </source>
</evidence>
<feature type="domain" description="PI3K/PI4K catalytic" evidence="26">
    <location>
        <begin position="2594"/>
        <end position="2905"/>
    </location>
</feature>
<evidence type="ECO:0000256" key="13">
    <source>
        <dbReference type="ARBA" id="ARBA00022777"/>
    </source>
</evidence>
<dbReference type="SUPFAM" id="SSF46785">
    <property type="entry name" value="Winged helix' DNA-binding domain"/>
    <property type="match status" value="1"/>
</dbReference>
<dbReference type="PROSITE" id="PS50290">
    <property type="entry name" value="PI3_4_KINASE_3"/>
    <property type="match status" value="1"/>
</dbReference>
<dbReference type="PANTHER" id="PTHR37079:SF4">
    <property type="entry name" value="SERINE_THREONINE-PROTEIN KINASE ATM"/>
    <property type="match status" value="1"/>
</dbReference>
<dbReference type="STRING" id="660025.F9G3R4"/>
<dbReference type="GO" id="GO:0000781">
    <property type="term" value="C:chromosome, telomeric region"/>
    <property type="evidence" value="ECO:0007669"/>
    <property type="project" value="UniProtKB-SubCell"/>
</dbReference>
<dbReference type="FunFam" id="1.20.1310.10:FF:000031">
    <property type="entry name" value="Ubiquitin ligase subunit CulD"/>
    <property type="match status" value="1"/>
</dbReference>
<evidence type="ECO:0000256" key="20">
    <source>
        <dbReference type="ARBA" id="ARBA00048679"/>
    </source>
</evidence>
<dbReference type="InterPro" id="IPR016159">
    <property type="entry name" value="Cullin_repeat-like_dom_sf"/>
</dbReference>
<evidence type="ECO:0000259" key="28">
    <source>
        <dbReference type="PROSITE" id="PS51190"/>
    </source>
</evidence>
<dbReference type="SMART" id="SM00182">
    <property type="entry name" value="CULLIN"/>
    <property type="match status" value="1"/>
</dbReference>
<evidence type="ECO:0000256" key="3">
    <source>
        <dbReference type="ARBA" id="ARBA00006019"/>
    </source>
</evidence>
<dbReference type="InterPro" id="IPR021668">
    <property type="entry name" value="TAN"/>
</dbReference>
<keyword evidence="11 23" id="KW-0547">Nucleotide-binding</keyword>
<gene>
    <name evidence="29" type="ORF">FOXB_13296</name>
</gene>
<evidence type="ECO:0000256" key="15">
    <source>
        <dbReference type="ARBA" id="ARBA00022853"/>
    </source>
</evidence>
<evidence type="ECO:0000256" key="16">
    <source>
        <dbReference type="ARBA" id="ARBA00022895"/>
    </source>
</evidence>
<dbReference type="GO" id="GO:0035556">
    <property type="term" value="P:intracellular signal transduction"/>
    <property type="evidence" value="ECO:0007669"/>
    <property type="project" value="UniProtKB-ARBA"/>
</dbReference>
<dbReference type="PROSITE" id="PS50069">
    <property type="entry name" value="CULLIN_2"/>
    <property type="match status" value="1"/>
</dbReference>
<dbReference type="SUPFAM" id="SSF48371">
    <property type="entry name" value="ARM repeat"/>
    <property type="match status" value="1"/>
</dbReference>
<evidence type="ECO:0000256" key="22">
    <source>
        <dbReference type="RuleBase" id="RU003829"/>
    </source>
</evidence>
<dbReference type="SUPFAM" id="SSF56112">
    <property type="entry name" value="Protein kinase-like (PK-like)"/>
    <property type="match status" value="1"/>
</dbReference>
<dbReference type="Gene3D" id="1.10.1070.11">
    <property type="entry name" value="Phosphatidylinositol 3-/4-kinase, catalytic domain"/>
    <property type="match status" value="1"/>
</dbReference>
<dbReference type="Gene3D" id="1.10.10.10">
    <property type="entry name" value="Winged helix-like DNA-binding domain superfamily/Winged helix DNA-binding domain"/>
    <property type="match status" value="1"/>
</dbReference>
<dbReference type="SMART" id="SM00884">
    <property type="entry name" value="Cullin_Nedd8"/>
    <property type="match status" value="1"/>
</dbReference>
<evidence type="ECO:0000259" key="27">
    <source>
        <dbReference type="PROSITE" id="PS51189"/>
    </source>
</evidence>
<feature type="region of interest" description="Disordered" evidence="24">
    <location>
        <begin position="212"/>
        <end position="241"/>
    </location>
</feature>
<dbReference type="CDD" id="cd05171">
    <property type="entry name" value="PIKKc_ATM"/>
    <property type="match status" value="1"/>
</dbReference>
<keyword evidence="8 23" id="KW-0158">Chromosome</keyword>
<comment type="subcellular location">
    <subcellularLocation>
        <location evidence="2 23">Chromosome</location>
        <location evidence="2 23">Telomere</location>
    </subcellularLocation>
    <subcellularLocation>
        <location evidence="1 23">Nucleus</location>
    </subcellularLocation>
</comment>
<comment type="similarity">
    <text evidence="3 21 22">Belongs to the cullin family.</text>
</comment>
<dbReference type="GO" id="GO:0006325">
    <property type="term" value="P:chromatin organization"/>
    <property type="evidence" value="ECO:0007669"/>
    <property type="project" value="UniProtKB-KW"/>
</dbReference>
<evidence type="ECO:0000256" key="21">
    <source>
        <dbReference type="PROSITE-ProRule" id="PRU00330"/>
    </source>
</evidence>
<feature type="region of interest" description="Disordered" evidence="24">
    <location>
        <begin position="3757"/>
        <end position="3790"/>
    </location>
</feature>
<dbReference type="PROSITE" id="PS00915">
    <property type="entry name" value="PI3_4_KINASE_1"/>
    <property type="match status" value="1"/>
</dbReference>
<dbReference type="InterPro" id="IPR036940">
    <property type="entry name" value="PI3/4_kinase_cat_sf"/>
</dbReference>
<dbReference type="InterPro" id="IPR036390">
    <property type="entry name" value="WH_DNA-bd_sf"/>
</dbReference>
<dbReference type="SMART" id="SM00146">
    <property type="entry name" value="PI3Kc"/>
    <property type="match status" value="1"/>
</dbReference>
<dbReference type="InterPro" id="IPR018936">
    <property type="entry name" value="PI3/4_kinase_CS"/>
</dbReference>
<keyword evidence="9 23" id="KW-0723">Serine/threonine-protein kinase</keyword>
<keyword evidence="10 23" id="KW-0808">Transferase</keyword>
<evidence type="ECO:0000313" key="29">
    <source>
        <dbReference type="EMBL" id="EGU76172.1"/>
    </source>
</evidence>
<dbReference type="GO" id="GO:0106310">
    <property type="term" value="F:protein serine kinase activity"/>
    <property type="evidence" value="ECO:0007669"/>
    <property type="project" value="RHEA"/>
</dbReference>
<comment type="catalytic activity">
    <reaction evidence="20">
        <text>L-seryl-[protein] + ATP = O-phospho-L-seryl-[protein] + ADP + H(+)</text>
        <dbReference type="Rhea" id="RHEA:17989"/>
        <dbReference type="Rhea" id="RHEA-COMP:9863"/>
        <dbReference type="Rhea" id="RHEA-COMP:11604"/>
        <dbReference type="ChEBI" id="CHEBI:15378"/>
        <dbReference type="ChEBI" id="CHEBI:29999"/>
        <dbReference type="ChEBI" id="CHEBI:30616"/>
        <dbReference type="ChEBI" id="CHEBI:83421"/>
        <dbReference type="ChEBI" id="CHEBI:456216"/>
        <dbReference type="EC" id="2.7.11.1"/>
    </reaction>
</comment>
<comment type="catalytic activity">
    <reaction evidence="19 23">
        <text>L-threonyl-[protein] + ATP = O-phospho-L-threonyl-[protein] + ADP + H(+)</text>
        <dbReference type="Rhea" id="RHEA:46608"/>
        <dbReference type="Rhea" id="RHEA-COMP:11060"/>
        <dbReference type="Rhea" id="RHEA-COMP:11605"/>
        <dbReference type="ChEBI" id="CHEBI:15378"/>
        <dbReference type="ChEBI" id="CHEBI:30013"/>
        <dbReference type="ChEBI" id="CHEBI:30616"/>
        <dbReference type="ChEBI" id="CHEBI:61977"/>
        <dbReference type="ChEBI" id="CHEBI:456216"/>
        <dbReference type="EC" id="2.7.11.1"/>
    </reaction>
</comment>
<dbReference type="InterPro" id="IPR016024">
    <property type="entry name" value="ARM-type_fold"/>
</dbReference>
<proteinExistence type="inferred from homology"/>
<feature type="domain" description="FAT" evidence="27">
    <location>
        <begin position="1888"/>
        <end position="2489"/>
    </location>
</feature>
<dbReference type="PaxDb" id="5507-FOXG_09372P0"/>
<dbReference type="EMBL" id="AFQF01003339">
    <property type="protein sequence ID" value="EGU76172.1"/>
    <property type="molecule type" value="Genomic_DNA"/>
</dbReference>
<dbReference type="InterPro" id="IPR044107">
    <property type="entry name" value="PIKKc_ATM"/>
</dbReference>
<dbReference type="GO" id="GO:0005634">
    <property type="term" value="C:nucleus"/>
    <property type="evidence" value="ECO:0007669"/>
    <property type="project" value="UniProtKB-SubCell"/>
</dbReference>
<evidence type="ECO:0000256" key="24">
    <source>
        <dbReference type="SAM" id="MobiDB-lite"/>
    </source>
</evidence>
<dbReference type="InterPro" id="IPR011009">
    <property type="entry name" value="Kinase-like_dom_sf"/>
</dbReference>
<dbReference type="Gene3D" id="3.30.230.130">
    <property type="entry name" value="Cullin, Chain C, Domain 2"/>
    <property type="match status" value="1"/>
</dbReference>
<dbReference type="InterPro" id="IPR001373">
    <property type="entry name" value="Cullin_N"/>
</dbReference>
<sequence length="3823" mass="428642">MASSHGFNVMNLARDVKAGSVRDREKAVDGISAFGISRLGELTFILELAHLLNPRNRATNLSDLGDKSYHEIFEAIFSFVLREKPIFYDKKKSQTTINATTSRLSKCADAVRMTVGRGNPKIGRKTLLAIVDHITQVLPGPNDDFVPPLLQDYIKALTEVLSRPAHVEILARKEGHPWELCVGFFLSVAQFLLPNEGDVSTLALARASPALVRSSPAPGSAGYGRSGGRSTPSTQSQRRVAPGEGGLLKDVLEGLYYLVVGGNAPLLRQFKDITPVVLRVLSLKQVSLGSLQTLAFAIINAIFSATHADDLEHASSLVQTLVPLMSYWWRSEKVSQDEVIRALRIEISRSILLTHLHIEHLALRSSDETIRLDLEDLVENIWSEYSRRGEAFRLQMSDITFALSSLPTYGLQLDVFGLRPHNVYGEGHWAIVQNLAFLEGIMALPRLKRQGDDNGEQDEQPRKRQRTRQDNSSRIRLKLKAVDVSICRTALQLIPFLLAHNSLSREELLDLLPDLISLANDKNPVTASWALIASASCIAYSKGCHDQVDMWHQLWRFAIRSVSLPGTSRAAAVLLHQLLEADVLPYHTISQDINNMVTTADVSGPSTLSDASISLMFHVLNLRNAKVPSASQSTCHHIIRWVFLRWNPNESAFASYNSLHVQPIHLVNLIRTCCGTTTLELTSHPAAPGGPLTETWSSFKEIESFIRYILLSEDASNNPATAGSCSFAKPTNSPPLADANTRYASQKLTLELFYPKLGELMELCTSWTKKMNEGGIQISFDRFQSLVSACLAGTLLLPLFGDINSTQSSSVESTLKEILEKGMNSALTSVEPNAFVDSILRAVRPIMPDLNTTSLNRALTNNPGLLQFFSRVWSSLGEQKDQTHHDNSIDLMDIDEDFDSQSSRASSIHAPMVVPRFNIQMKLDTQAFYTETRTRLHFLSIINDDIGQMGLIPDIYVEHLINLPDDDLLMCQNLLLDIFTSDLVVTPDNALAIIERLGEYIGQPDYQCAEVVLSTCIGVIDGLHPIWLNDKRHLSDRVGDLYYHFIKVCLTSNIFSPRAQTSMVRLLFTLLRTNTEYGKDQGLDSPRTCLLYILKKGPMLVKFAISRKIASVFDLFVLKLHDEVFVDVLDSLPTNPLDTTGIAFRLLVLSNLACRWSTLLRRCTYHIFETPGKILDSTHYATRCLINVSNTLKLESPKALFRLFSRQLLYTWLERDPIEDIPFSIFGFATLEDLLKSAQSEAIGLTVMRGQDEAFAEVCRNLGNSESDLVRQNFTTAIAYSMIFGDSNGGEDKERGEAHIKKLLGSQVYMDSIYINLVDIAALFFDLIDQENSLERVFARYKLDYAGEIMGAVKAISHSPAELPANQQPMFKAKYLIHELHRLCQNTEFQFNDLWTPPVVVSIARKLLNTVHPALGPLHACSVLRKVRVLISLAGPVAWDSYPLEMLLNATRKFITDSECADDALGISQYLLGQGAKHLSNVPSFLAGYALSTLASLRVFLESSQSSTTQESQFKATMSKAEKFHGWFSKYLEEYDSPMFKDLAQRSAFKSITQSAARIRSSGNAERGTAESKLLLDILDDGGADHQLLNDSSRQLALGLLCGDFSIPASIKDDIIESDHDAVKHSTAVWKSCDAENLSEEYLAWAGRVVGRAFSASGEIPVNILRESHLTRYQQIAPGSNGSEMGILYLLQDLTSNPDSVTAGLAEAALRSIVSDAAILEDEPLTVACQKSLTESLLITSQWGSHRSPPSDKAPVTPPSSPDQQDVWSVEITSKEWLPSLSAHLAQCVPESIILSVLAPILARVEHFAESAFPFVAHLALYFPINQQHSPKRPFSVAIKSWLKCTDPKAKENLKLLINMLLYLRTQQYPKESSIADRSYWLEVDSAMVASTASRCGMYKTALLFAEYVTPETSRSSRRSSAAKEVDMSDTLLTIFENIDDPDAYYGLPEEPSLSKVVARVEYENDGPRSLAFRGAMYDNHIFYGDPMAQSDEQALVRALGTLGLSGLSNSLLQTQQNIESSPAALEDTFNTARKLGIWNLPAPSSDHHAVTVYKAYQSISQAADIANVRTAVHEGFSRTMRSLAALDLNATSLRKRLGALASLTELDDVIGVSDTAEMDGLIEKFKTRSDWMRSGLYGSVSQILSCRGSTMSMVSQQNTLRTNIKLSAAAARHMEVEAMITASQIYRYHQATQESLRISTGLTKLIPTCAALDIHVDAAVNIETANSLWDYGQMSTSIRMLQGIDRDASLKKQTLPVSRSDLLSKIGYQVSVARLEEPHDIQKNYLEPALKELKGKGQGRQAGAVFHQFAMFCDQQLQDPDGLEDLKRLQSLKKAKGDEVSELRTLVSGTKDTQLKTRYSHVLNKEKQWLDLDEQELRRVEQTRSEFVRLSLENYLLSLIASDEHNNDALRFTALWLERSEEETTNKAVMRHLSDVPTRKFAGLTNQLTSRLQDQDTSFQKLLLELVYKICVDHPYHGMYQIWSGTKAKAQQKDDVAVLRVRATDRVAKRLAETQSVANIWLSIDKTSKYYHALAMDRNPNRYKSGAKIPLKESSPGHNLINCLIKYRIPSPTMHIELSHTKDYSKVPIISKLEPTMTIASGVSAPKIITAIGSDGVRYKQLVKGGHDDLRQDAIMEQVFSAVSSLLKLHRTTQQRNLGIRTYKVLPLTASSGLIEFVPNTIPLHEFLMPAHERYYPRDLKGSQCRKEIFGVQSRTVETRISTYRKVTEKFHPVMRYFFMEHFMDPDEWFLKRLAYTRSTAAISMLGHVLGLGDRHGHNILLDHKTGEVVHIDLGVAFEAGRILPVPELVPFRLTRDIVDGMGITKTEGVFRRCCEFTLDALREEQYSIMTILDVLRFDPLYTWSISPLRLAKLQKARHNDETPMDDEQSEAETKKGKKAAGHVNEPSEADRALEIVRKKLSKTLSVTATVNKLINQATDERNLAVLYSDGTANHSGKSKLSKRRSSPPLGASKRARFEMTTAKARGKLPETIDLTQPPSAFKPYAGSKKLVIKNLRAPTSRDTQVAEYYKRTEKELEDSLEAVFAGRTPDVPLERLYRGVEDVCRKGDPAKVYQMLKERIDVHLQRIVLPRIQKNGHASNLDTVKSALAEWKTWNTQTILIRSTFSYLDRTYLLQKNLASINDMAIQQFRKMAFPSQTQAYKTSVGVKLIAGVCDLVENDRRGIDQIEPALLKDSIMMLYVLEVYIKHFEPYFLEQSERYFKEFGEAWSTSSLKDYILVCEKLLKKEDYRCIQFNLDSTTEKQLMDSAHTHLITNYSEKLLNGGNLAKLLADREVESMKALYDLLRLSGIQKKMKDPWGDYIQSTGSTIISDKDKGDQMVLRLLELRRSLDLMIRDAFNKDEDFLWGMRDSFGKFMNDRKAASCWDTGTSKIGEMIAKYIDMLLRGGLKSLPKELLSDVKDRATAEKEGQASTGDEDAELDRQLDQALELFRFIEGKDAFEAFYKKDLARRLLMGRSASQDAERNMLTKLRGECGANFTHNLEQMFKDQELAKDEMESFKQWCQGSAERKNPLDLSVMILSAAAWPTYPDVRLNLPDEVATQIERFDKYYKNKHTGRALTWKHSLAHCSLKGIFAKGPKELLVSAYQAVVLMMFNSVPADGFLAYEQIATGTGLSGGDLDRTLQSLACGKARVLTKHPKGRDVKPTDTFTFNKTFTDPKYRVKINQIQLKETKEENKATHERIAQDRRFETQAAIVRIMKSRKSMGHSDLVAEVINLTKKRGSVEPAAIKKEIERHNMTPPRSKRRKPGIEHRTKRNEARGDHRRQGGSCLQEADDCFGFQTWKNVNGLAFLQDQSQLGQN</sequence>
<dbReference type="GO" id="GO:0005524">
    <property type="term" value="F:ATP binding"/>
    <property type="evidence" value="ECO:0007669"/>
    <property type="project" value="UniProtKB-KW"/>
</dbReference>
<dbReference type="InterPro" id="IPR038980">
    <property type="entry name" value="ATM_plant"/>
</dbReference>
<feature type="region of interest" description="Disordered" evidence="24">
    <location>
        <begin position="1743"/>
        <end position="1765"/>
    </location>
</feature>
<dbReference type="InterPro" id="IPR036388">
    <property type="entry name" value="WH-like_DNA-bd_sf"/>
</dbReference>
<dbReference type="Pfam" id="PF02260">
    <property type="entry name" value="FATC"/>
    <property type="match status" value="1"/>
</dbReference>
<feature type="region of interest" description="Disordered" evidence="24">
    <location>
        <begin position="2952"/>
        <end position="2974"/>
    </location>
</feature>
<evidence type="ECO:0000256" key="2">
    <source>
        <dbReference type="ARBA" id="ARBA00004574"/>
    </source>
</evidence>
<dbReference type="SMART" id="SM01342">
    <property type="entry name" value="TAN"/>
    <property type="match status" value="1"/>
</dbReference>
<comment type="subunit">
    <text evidence="5">Associates with DNA double-strand breaks.</text>
</comment>
<dbReference type="InterPro" id="IPR016158">
    <property type="entry name" value="Cullin_homology"/>
</dbReference>
<dbReference type="GO" id="GO:0031625">
    <property type="term" value="F:ubiquitin protein ligase binding"/>
    <property type="evidence" value="ECO:0007669"/>
    <property type="project" value="InterPro"/>
</dbReference>
<organism evidence="29">
    <name type="scientific">Fusarium oxysporum (strain Fo5176)</name>
    <name type="common">Fusarium vascular wilt</name>
    <dbReference type="NCBI Taxonomy" id="660025"/>
    <lineage>
        <taxon>Eukaryota</taxon>
        <taxon>Fungi</taxon>
        <taxon>Dikarya</taxon>
        <taxon>Ascomycota</taxon>
        <taxon>Pezizomycotina</taxon>
        <taxon>Sordariomycetes</taxon>
        <taxon>Hypocreomycetidae</taxon>
        <taxon>Hypocreales</taxon>
        <taxon>Nectriaceae</taxon>
        <taxon>Fusarium</taxon>
        <taxon>Fusarium oxysporum species complex</taxon>
    </lineage>
</organism>
<evidence type="ECO:0000256" key="17">
    <source>
        <dbReference type="ARBA" id="ARBA00023242"/>
    </source>
</evidence>
<dbReference type="OrthoDB" id="381190at2759"/>
<dbReference type="SUPFAM" id="SSF75632">
    <property type="entry name" value="Cullin homology domain"/>
    <property type="match status" value="1"/>
</dbReference>
<feature type="domain" description="Cullin family profile" evidence="25">
    <location>
        <begin position="3393"/>
        <end position="3649"/>
    </location>
</feature>
<dbReference type="PANTHER" id="PTHR37079">
    <property type="entry name" value="SERINE/THREONINE-PROTEIN KINASE ATM"/>
    <property type="match status" value="1"/>
</dbReference>
<evidence type="ECO:0000256" key="5">
    <source>
        <dbReference type="ARBA" id="ARBA00011370"/>
    </source>
</evidence>
<reference evidence="29" key="1">
    <citation type="journal article" date="2012" name="Mol. Plant Microbe Interact.">
        <title>A highly conserved effector in Fusarium oxysporum is required for full virulence on Arabidopsis.</title>
        <authorList>
            <person name="Thatcher L.F."/>
            <person name="Gardiner D.M."/>
            <person name="Kazan K."/>
            <person name="Manners J."/>
        </authorList>
    </citation>
    <scope>NUCLEOTIDE SEQUENCE [LARGE SCALE GENOMIC DNA]</scope>
    <source>
        <strain evidence="29">Fo5176</strain>
    </source>
</reference>
<feature type="compositionally biased region" description="Basic and acidic residues" evidence="24">
    <location>
        <begin position="459"/>
        <end position="472"/>
    </location>
</feature>
<dbReference type="InterPro" id="IPR059120">
    <property type="entry name" value="Cullin-like_AB"/>
</dbReference>
<dbReference type="InterPro" id="IPR003152">
    <property type="entry name" value="FATC_dom"/>
</dbReference>
<evidence type="ECO:0000259" key="26">
    <source>
        <dbReference type="PROSITE" id="PS50290"/>
    </source>
</evidence>
<feature type="domain" description="FATC" evidence="28">
    <location>
        <begin position="2924"/>
        <end position="2963"/>
    </location>
</feature>
<comment type="function">
    <text evidence="18 23">Serine/threonine protein kinase which activates checkpoint signaling upon genotoxic stresses such as ionizing radiation (IR), ultraviolet light (UV), or DNA replication stalling, thereby acting as a DNA damage sensor. Recognizes the substrate consensus sequence [ST]-Q. Phosphorylates histone H2A to form H2AS128ph (gamma-H2A) at sites of DNA damage, involved in the regulation of DNA damage response mechanism. Required for the control of telomere length and genome stability.</text>
</comment>
<dbReference type="PROSITE" id="PS51190">
    <property type="entry name" value="FATC"/>
    <property type="match status" value="1"/>
</dbReference>
<dbReference type="Gene3D" id="1.20.1310.10">
    <property type="entry name" value="Cullin Repeats"/>
    <property type="match status" value="4"/>
</dbReference>
<dbReference type="GO" id="GO:0004674">
    <property type="term" value="F:protein serine/threonine kinase activity"/>
    <property type="evidence" value="ECO:0007669"/>
    <property type="project" value="UniProtKB-KW"/>
</dbReference>
<evidence type="ECO:0000256" key="19">
    <source>
        <dbReference type="ARBA" id="ARBA00047899"/>
    </source>
</evidence>
<comment type="caution">
    <text evidence="29">The sequence shown here is derived from an EMBL/GenBank/DDBJ whole genome shotgun (WGS) entry which is preliminary data.</text>
</comment>
<name>F9G3R4_FUSOF</name>
<evidence type="ECO:0000256" key="10">
    <source>
        <dbReference type="ARBA" id="ARBA00022679"/>
    </source>
</evidence>
<dbReference type="SUPFAM" id="SSF74788">
    <property type="entry name" value="Cullin repeat-like"/>
    <property type="match status" value="1"/>
</dbReference>
<keyword evidence="13 23" id="KW-0418">Kinase</keyword>
<dbReference type="InterPro" id="IPR036317">
    <property type="entry name" value="Cullin_homology_sf"/>
</dbReference>
<keyword evidence="14 23" id="KW-0067">ATP-binding</keyword>
<dbReference type="Pfam" id="PF10557">
    <property type="entry name" value="Cullin_Nedd8"/>
    <property type="match status" value="1"/>
</dbReference>
<dbReference type="GO" id="GO:0006281">
    <property type="term" value="P:DNA repair"/>
    <property type="evidence" value="ECO:0007669"/>
    <property type="project" value="InterPro"/>
</dbReference>
<feature type="region of interest" description="Disordered" evidence="24">
    <location>
        <begin position="2878"/>
        <end position="2910"/>
    </location>
</feature>
<dbReference type="PROSITE" id="PS00916">
    <property type="entry name" value="PI3_4_KINASE_2"/>
    <property type="match status" value="1"/>
</dbReference>
<dbReference type="InterPro" id="IPR014009">
    <property type="entry name" value="PIK_FAT"/>
</dbReference>
<evidence type="ECO:0000256" key="1">
    <source>
        <dbReference type="ARBA" id="ARBA00004123"/>
    </source>
</evidence>
<feature type="region of interest" description="Disordered" evidence="24">
    <location>
        <begin position="449"/>
        <end position="472"/>
    </location>
</feature>
<evidence type="ECO:0000256" key="6">
    <source>
        <dbReference type="ARBA" id="ARBA00012513"/>
    </source>
</evidence>
<feature type="compositionally biased region" description="Basic residues" evidence="24">
    <location>
        <begin position="2958"/>
        <end position="2967"/>
    </location>
</feature>
<evidence type="ECO:0000259" key="25">
    <source>
        <dbReference type="PROSITE" id="PS50069"/>
    </source>
</evidence>
<keyword evidence="17 23" id="KW-0539">Nucleus</keyword>
<accession>F9G3R4</accession>
<dbReference type="InterPro" id="IPR000403">
    <property type="entry name" value="PI3/4_kinase_cat_dom"/>
</dbReference>
<keyword evidence="16 23" id="KW-0779">Telomere</keyword>
<keyword evidence="12 23" id="KW-0227">DNA damage</keyword>
<comment type="similarity">
    <text evidence="4 23">Belongs to the PI3/PI4-kinase family. ATM subfamily.</text>
</comment>
<evidence type="ECO:0000256" key="23">
    <source>
        <dbReference type="RuleBase" id="RU365027"/>
    </source>
</evidence>
<dbReference type="Pfam" id="PF00888">
    <property type="entry name" value="Cullin"/>
    <property type="match status" value="1"/>
</dbReference>
<evidence type="ECO:0000256" key="9">
    <source>
        <dbReference type="ARBA" id="ARBA00022527"/>
    </source>
</evidence>
<evidence type="ECO:0000256" key="12">
    <source>
        <dbReference type="ARBA" id="ARBA00022763"/>
    </source>
</evidence>
<evidence type="ECO:0000256" key="18">
    <source>
        <dbReference type="ARBA" id="ARBA00025079"/>
    </source>
</evidence>
<evidence type="ECO:0000256" key="11">
    <source>
        <dbReference type="ARBA" id="ARBA00022741"/>
    </source>
</evidence>
<evidence type="ECO:0000256" key="4">
    <source>
        <dbReference type="ARBA" id="ARBA00010769"/>
    </source>
</evidence>
<keyword evidence="15 23" id="KW-0156">Chromatin regulator</keyword>
<dbReference type="GO" id="GO:0006511">
    <property type="term" value="P:ubiquitin-dependent protein catabolic process"/>
    <property type="evidence" value="ECO:0007669"/>
    <property type="project" value="InterPro"/>
</dbReference>
<dbReference type="Pfam" id="PF11640">
    <property type="entry name" value="TAN"/>
    <property type="match status" value="1"/>
</dbReference>
<evidence type="ECO:0000256" key="7">
    <source>
        <dbReference type="ARBA" id="ARBA00014619"/>
    </source>
</evidence>
<feature type="compositionally biased region" description="Basic and acidic residues" evidence="24">
    <location>
        <begin position="3770"/>
        <end position="3787"/>
    </location>
</feature>
<dbReference type="EC" id="2.7.11.1" evidence="6 23"/>
<dbReference type="FunFam" id="3.30.1010.10:FF:000019">
    <property type="entry name" value="Serine/threonine-protein kinase Tel1"/>
    <property type="match status" value="1"/>
</dbReference>
<dbReference type="InterPro" id="IPR019559">
    <property type="entry name" value="Cullin_neddylation_domain"/>
</dbReference>